<dbReference type="PANTHER" id="PTHR47466">
    <property type="match status" value="1"/>
</dbReference>
<evidence type="ECO:0000256" key="9">
    <source>
        <dbReference type="SAM" id="SignalP"/>
    </source>
</evidence>
<dbReference type="Gene3D" id="3.40.390.10">
    <property type="entry name" value="Collagenase (Catalytic Domain)"/>
    <property type="match status" value="1"/>
</dbReference>
<evidence type="ECO:0000256" key="2">
    <source>
        <dbReference type="ARBA" id="ARBA00022670"/>
    </source>
</evidence>
<keyword evidence="6" id="KW-0862">Zinc</keyword>
<evidence type="ECO:0000256" key="7">
    <source>
        <dbReference type="ARBA" id="ARBA00023049"/>
    </source>
</evidence>
<protein>
    <submittedName>
        <fullName evidence="12">Uncharacterized protein</fullName>
    </submittedName>
</protein>
<evidence type="ECO:0000256" key="4">
    <source>
        <dbReference type="ARBA" id="ARBA00022729"/>
    </source>
</evidence>
<feature type="domain" description="Secretion system C-terminal sorting" evidence="11">
    <location>
        <begin position="547"/>
        <end position="621"/>
    </location>
</feature>
<evidence type="ECO:0000313" key="13">
    <source>
        <dbReference type="Proteomes" id="UP000001822"/>
    </source>
</evidence>
<dbReference type="GO" id="GO:0046872">
    <property type="term" value="F:metal ion binding"/>
    <property type="evidence" value="ECO:0007669"/>
    <property type="project" value="UniProtKB-KW"/>
</dbReference>
<organism evidence="12 13">
    <name type="scientific">Cytophaga hutchinsonii (strain ATCC 33406 / DSM 1761 / CIP 103989 / NBRC 15051 / NCIMB 9469 / D465)</name>
    <dbReference type="NCBI Taxonomy" id="269798"/>
    <lineage>
        <taxon>Bacteria</taxon>
        <taxon>Pseudomonadati</taxon>
        <taxon>Bacteroidota</taxon>
        <taxon>Cytophagia</taxon>
        <taxon>Cytophagales</taxon>
        <taxon>Cytophagaceae</taxon>
        <taxon>Cytophaga</taxon>
    </lineage>
</organism>
<name>A0A6N4SUY2_CYTH3</name>
<evidence type="ECO:0000256" key="6">
    <source>
        <dbReference type="ARBA" id="ARBA00022833"/>
    </source>
</evidence>
<dbReference type="GO" id="GO:0006508">
    <property type="term" value="P:proteolysis"/>
    <property type="evidence" value="ECO:0007669"/>
    <property type="project" value="UniProtKB-KW"/>
</dbReference>
<dbReference type="Pfam" id="PF05572">
    <property type="entry name" value="Peptidase_M43"/>
    <property type="match status" value="1"/>
</dbReference>
<evidence type="ECO:0000256" key="8">
    <source>
        <dbReference type="ARBA" id="ARBA00023157"/>
    </source>
</evidence>
<dbReference type="EMBL" id="CP000383">
    <property type="protein sequence ID" value="ABG60213.1"/>
    <property type="molecule type" value="Genomic_DNA"/>
</dbReference>
<gene>
    <name evidence="12" type="ordered locus">CHU_2972</name>
</gene>
<dbReference type="InterPro" id="IPR024079">
    <property type="entry name" value="MetalloPept_cat_dom_sf"/>
</dbReference>
<dbReference type="GO" id="GO:0008237">
    <property type="term" value="F:metallopeptidase activity"/>
    <property type="evidence" value="ECO:0007669"/>
    <property type="project" value="UniProtKB-KW"/>
</dbReference>
<evidence type="ECO:0000256" key="3">
    <source>
        <dbReference type="ARBA" id="ARBA00022723"/>
    </source>
</evidence>
<dbReference type="NCBIfam" id="TIGR04183">
    <property type="entry name" value="Por_Secre_tail"/>
    <property type="match status" value="1"/>
</dbReference>
<comment type="similarity">
    <text evidence="1">Belongs to the peptidase M43B family.</text>
</comment>
<keyword evidence="3" id="KW-0479">Metal-binding</keyword>
<reference evidence="12 13" key="1">
    <citation type="journal article" date="2007" name="Appl. Environ. Microbiol.">
        <title>Genome sequence of the cellulolytic gliding bacterium Cytophaga hutchinsonii.</title>
        <authorList>
            <person name="Xie G."/>
            <person name="Bruce D.C."/>
            <person name="Challacombe J.F."/>
            <person name="Chertkov O."/>
            <person name="Detter J.C."/>
            <person name="Gilna P."/>
            <person name="Han C.S."/>
            <person name="Lucas S."/>
            <person name="Misra M."/>
            <person name="Myers G.L."/>
            <person name="Richardson P."/>
            <person name="Tapia R."/>
            <person name="Thayer N."/>
            <person name="Thompson L.S."/>
            <person name="Brettin T.S."/>
            <person name="Henrissat B."/>
            <person name="Wilson D.B."/>
            <person name="McBride M.J."/>
        </authorList>
    </citation>
    <scope>NUCLEOTIDE SEQUENCE [LARGE SCALE GENOMIC DNA]</scope>
    <source>
        <strain evidence="13">ATCC 33406 / DSM 1761 / CIP 103989 / NBRC 15051 / NCIMB 9469 / D465</strain>
    </source>
</reference>
<dbReference type="Pfam" id="PF18962">
    <property type="entry name" value="Por_Secre_tail"/>
    <property type="match status" value="1"/>
</dbReference>
<feature type="domain" description="Peptidase M43 pregnancy-associated plasma-A" evidence="10">
    <location>
        <begin position="213"/>
        <end position="333"/>
    </location>
</feature>
<evidence type="ECO:0000256" key="5">
    <source>
        <dbReference type="ARBA" id="ARBA00022801"/>
    </source>
</evidence>
<dbReference type="KEGG" id="chu:CHU_2972"/>
<dbReference type="CDD" id="cd04275">
    <property type="entry name" value="ZnMc_pappalysin_like"/>
    <property type="match status" value="1"/>
</dbReference>
<feature type="chain" id="PRO_5026939886" evidence="9">
    <location>
        <begin position="21"/>
        <end position="623"/>
    </location>
</feature>
<evidence type="ECO:0000259" key="10">
    <source>
        <dbReference type="Pfam" id="PF05572"/>
    </source>
</evidence>
<dbReference type="PANTHER" id="PTHR47466:SF1">
    <property type="entry name" value="METALLOPROTEASE MEP1 (AFU_ORTHOLOGUE AFUA_1G07730)-RELATED"/>
    <property type="match status" value="1"/>
</dbReference>
<evidence type="ECO:0000256" key="1">
    <source>
        <dbReference type="ARBA" id="ARBA00008721"/>
    </source>
</evidence>
<evidence type="ECO:0000313" key="12">
    <source>
        <dbReference type="EMBL" id="ABG60213.1"/>
    </source>
</evidence>
<dbReference type="Proteomes" id="UP000001822">
    <property type="component" value="Chromosome"/>
</dbReference>
<feature type="signal peptide" evidence="9">
    <location>
        <begin position="1"/>
        <end position="20"/>
    </location>
</feature>
<evidence type="ECO:0000259" key="11">
    <source>
        <dbReference type="Pfam" id="PF18962"/>
    </source>
</evidence>
<dbReference type="InterPro" id="IPR008754">
    <property type="entry name" value="Peptidase_M43"/>
</dbReference>
<dbReference type="AlphaFoldDB" id="A0A6N4SUY2"/>
<dbReference type="SUPFAM" id="SSF55486">
    <property type="entry name" value="Metalloproteases ('zincins'), catalytic domain"/>
    <property type="match status" value="1"/>
</dbReference>
<keyword evidence="5" id="KW-0378">Hydrolase</keyword>
<sequence>MKYIILFLTAFFITCMSLYAQDIQHCGNEAYMQQLSVKDPALYKNIMQFQQQLHAHTQAMRTAALPDNIIRIPVVVHVIHNNAAGIIGGTNNTNISDAQVISQIVVLNKDYQHKNADSVNTRAAFKPVAANCKFEFCLAEVDPNGNSTTGITRTYTSKANFTIAEETQLKSLAYWPSDQYLNIWVCDLRGTPSTQLLLGYSSQPGGLPGGDSNDPQANTDGVVINYKAFGTVGTLFTKYNLGRTASHEIGHWLGLLHTWGNFDSGYCNQTDYCTDTPVCANAFAAASPACSDNPPVKCTPDIARMIENYMDYSDDACMNLFTQDQKTRMRSSIELSPRRNALLNSLGCCTITNLVTMGYQKSFEDGSLLSDDWTTINPNAASIYTAGFELNNAVSGYGKGSYCTSVINDSVYSASDNNTHKYAYSFVSPYMNLQASSIPKMRFDWAYSPKVANGTTDSIVVYVSSGCVGDWNVLYTLYGNSFTSTPNPRGIFTPTADEWMTSEIDMNAYKNNAAIRVKFVAYSKGINTFYLDNINIVNASPQLLANVYPVPTSGLVNVSTTFEGKKTVHYAVYNTLGQFVFEATEEDVYSNIKELNLSFLAGGVYFIKVSDGKDTVLKRIVKQ</sequence>
<keyword evidence="8" id="KW-1015">Disulfide bond</keyword>
<keyword evidence="13" id="KW-1185">Reference proteome</keyword>
<proteinExistence type="inferred from homology"/>
<dbReference type="InterPro" id="IPR026444">
    <property type="entry name" value="Secre_tail"/>
</dbReference>
<keyword evidence="2" id="KW-0645">Protease</keyword>
<accession>A0A6N4SUY2</accession>
<keyword evidence="7" id="KW-0482">Metalloprotease</keyword>
<keyword evidence="4 9" id="KW-0732">Signal</keyword>